<dbReference type="OrthoDB" id="372550at2157"/>
<accession>A0A2Z2MIZ4</accession>
<organism evidence="1 2">
    <name type="scientific">Thermococcus barossii</name>
    <dbReference type="NCBI Taxonomy" id="54077"/>
    <lineage>
        <taxon>Archaea</taxon>
        <taxon>Methanobacteriati</taxon>
        <taxon>Methanobacteriota</taxon>
        <taxon>Thermococci</taxon>
        <taxon>Thermococcales</taxon>
        <taxon>Thermococcaceae</taxon>
        <taxon>Thermococcus</taxon>
    </lineage>
</organism>
<proteinExistence type="predicted"/>
<keyword evidence="2" id="KW-1185">Reference proteome</keyword>
<reference evidence="1 2" key="1">
    <citation type="submission" date="2016-04" db="EMBL/GenBank/DDBJ databases">
        <title>Complete genome sequence of Thermococcus barossii type strain SHCK-94.</title>
        <authorList>
            <person name="Oger P.M."/>
        </authorList>
    </citation>
    <scope>NUCLEOTIDE SEQUENCE [LARGE SCALE GENOMIC DNA]</scope>
    <source>
        <strain evidence="1 2">SHCK-94</strain>
    </source>
</reference>
<dbReference type="Proteomes" id="UP000250272">
    <property type="component" value="Chromosome"/>
</dbReference>
<dbReference type="KEGG" id="tbs:A3L01_09035"/>
<dbReference type="AlphaFoldDB" id="A0A2Z2MIZ4"/>
<gene>
    <name evidence="1" type="ORF">A3L01_09035</name>
</gene>
<sequence length="404" mass="47081">MKLPKAQLLTVPLVFPFTLFEKLKTVVLRKGKIPKPIVTGLNSYFVYLPEISVGLALDVKSENLNRKLFNYFVNYSGLRYARDSENISLMKMIPHHYNQNEHRIVSYGVLDFVNIPRKEYIRFFNVLYEDMAMSPSHIVGDRIDHPTRWARFEINVPGMHLEYKFVMNSGIVYIDDINEELQYEPLTRRELYRFKATFVSPMPTGKVWVNEVNLYTKNEPEKVIGDMIPGYLNAVILSFTEINYKGRKRHNVNLLDESMVTPLETSDVLRQLVHYYTENVRAPIMRAKIPNQVVERILEKFSRYMGRRFTVETPAFSELGMRVTKTSRDVLVELLNPTYYYLLIKEIPKTVISLDDLYLTVEEVASNPSHHIEITQAIAKNSTVTHAKEVNVKWALKAHMPQKL</sequence>
<protein>
    <submittedName>
        <fullName evidence="1">Uncharacterized protein</fullName>
    </submittedName>
</protein>
<dbReference type="RefSeq" id="WP_088865497.1">
    <property type="nucleotide sequence ID" value="NZ_CP015101.1"/>
</dbReference>
<dbReference type="GeneID" id="33326919"/>
<evidence type="ECO:0000313" key="2">
    <source>
        <dbReference type="Proteomes" id="UP000250272"/>
    </source>
</evidence>
<dbReference type="EMBL" id="CP015101">
    <property type="protein sequence ID" value="ASJ05499.1"/>
    <property type="molecule type" value="Genomic_DNA"/>
</dbReference>
<evidence type="ECO:0000313" key="1">
    <source>
        <dbReference type="EMBL" id="ASJ05499.1"/>
    </source>
</evidence>
<name>A0A2Z2MIZ4_9EURY</name>